<proteinExistence type="predicted"/>
<gene>
    <name evidence="1" type="ORF">Pla8534_63250</name>
</gene>
<keyword evidence="2" id="KW-1185">Reference proteome</keyword>
<dbReference type="EMBL" id="CP036433">
    <property type="protein sequence ID" value="QDU98457.1"/>
    <property type="molecule type" value="Genomic_DNA"/>
</dbReference>
<accession>A0A518E2Z6</accession>
<evidence type="ECO:0000313" key="2">
    <source>
        <dbReference type="Proteomes" id="UP000317648"/>
    </source>
</evidence>
<sequence>MSTTEKSLAAIGFSVELVAGAPLPGRLGELANQYRIPLVQGVRTAGELADLDRSARQETAIVARAGQGGAEKNLVHQIAASQRTTAQVTTVIVPAGIRIDNYDALYQLGITAIIDIGAAANASWQQIQGGLWKAPVAGTLSGVTSWSRTFGAAGAARKIVRQTIASGDSSLLHLAAADLTDNDWGVIESVFRFAAQRSQQGLLQLTTVRQIAARWNRPAQPPVSRSILRAA</sequence>
<dbReference type="KEGG" id="lcre:Pla8534_63250"/>
<dbReference type="RefSeq" id="WP_145057728.1">
    <property type="nucleotide sequence ID" value="NZ_CP036433.1"/>
</dbReference>
<name>A0A518E2Z6_9BACT</name>
<reference evidence="1 2" key="1">
    <citation type="submission" date="2019-02" db="EMBL/GenBank/DDBJ databases">
        <title>Deep-cultivation of Planctomycetes and their phenomic and genomic characterization uncovers novel biology.</title>
        <authorList>
            <person name="Wiegand S."/>
            <person name="Jogler M."/>
            <person name="Boedeker C."/>
            <person name="Pinto D."/>
            <person name="Vollmers J."/>
            <person name="Rivas-Marin E."/>
            <person name="Kohn T."/>
            <person name="Peeters S.H."/>
            <person name="Heuer A."/>
            <person name="Rast P."/>
            <person name="Oberbeckmann S."/>
            <person name="Bunk B."/>
            <person name="Jeske O."/>
            <person name="Meyerdierks A."/>
            <person name="Storesund J.E."/>
            <person name="Kallscheuer N."/>
            <person name="Luecker S."/>
            <person name="Lage O.M."/>
            <person name="Pohl T."/>
            <person name="Merkel B.J."/>
            <person name="Hornburger P."/>
            <person name="Mueller R.-W."/>
            <person name="Bruemmer F."/>
            <person name="Labrenz M."/>
            <person name="Spormann A.M."/>
            <person name="Op den Camp H."/>
            <person name="Overmann J."/>
            <person name="Amann R."/>
            <person name="Jetten M.S.M."/>
            <person name="Mascher T."/>
            <person name="Medema M.H."/>
            <person name="Devos D.P."/>
            <person name="Kaster A.-K."/>
            <person name="Ovreas L."/>
            <person name="Rohde M."/>
            <person name="Galperin M.Y."/>
            <person name="Jogler C."/>
        </authorList>
    </citation>
    <scope>NUCLEOTIDE SEQUENCE [LARGE SCALE GENOMIC DNA]</scope>
    <source>
        <strain evidence="1 2">Pla85_3_4</strain>
    </source>
</reference>
<dbReference type="Proteomes" id="UP000317648">
    <property type="component" value="Chromosome"/>
</dbReference>
<dbReference type="AlphaFoldDB" id="A0A518E2Z6"/>
<evidence type="ECO:0000313" key="1">
    <source>
        <dbReference type="EMBL" id="QDU98457.1"/>
    </source>
</evidence>
<organism evidence="1 2">
    <name type="scientific">Lignipirellula cremea</name>
    <dbReference type="NCBI Taxonomy" id="2528010"/>
    <lineage>
        <taxon>Bacteria</taxon>
        <taxon>Pseudomonadati</taxon>
        <taxon>Planctomycetota</taxon>
        <taxon>Planctomycetia</taxon>
        <taxon>Pirellulales</taxon>
        <taxon>Pirellulaceae</taxon>
        <taxon>Lignipirellula</taxon>
    </lineage>
</organism>
<protein>
    <submittedName>
        <fullName evidence="1">Uncharacterized protein</fullName>
    </submittedName>
</protein>